<feature type="domain" description="Protein kinase" evidence="14">
    <location>
        <begin position="315"/>
        <end position="594"/>
    </location>
</feature>
<organism evidence="15 16">
    <name type="scientific">Ensete ventricosum</name>
    <name type="common">Abyssinian banana</name>
    <name type="synonym">Musa ensete</name>
    <dbReference type="NCBI Taxonomy" id="4639"/>
    <lineage>
        <taxon>Eukaryota</taxon>
        <taxon>Viridiplantae</taxon>
        <taxon>Streptophyta</taxon>
        <taxon>Embryophyta</taxon>
        <taxon>Tracheophyta</taxon>
        <taxon>Spermatophyta</taxon>
        <taxon>Magnoliopsida</taxon>
        <taxon>Liliopsida</taxon>
        <taxon>Zingiberales</taxon>
        <taxon>Musaceae</taxon>
        <taxon>Ensete</taxon>
    </lineage>
</organism>
<dbReference type="SUPFAM" id="SSF56112">
    <property type="entry name" value="Protein kinase-like (PK-like)"/>
    <property type="match status" value="1"/>
</dbReference>
<feature type="chain" id="PRO_5019369797" description="non-specific serine/threonine protein kinase" evidence="13">
    <location>
        <begin position="24"/>
        <end position="646"/>
    </location>
</feature>
<evidence type="ECO:0000256" key="1">
    <source>
        <dbReference type="ARBA" id="ARBA00012513"/>
    </source>
</evidence>
<keyword evidence="9" id="KW-0472">Membrane</keyword>
<name>A0A427ANB4_ENSVE</name>
<evidence type="ECO:0000256" key="5">
    <source>
        <dbReference type="ARBA" id="ARBA00022741"/>
    </source>
</evidence>
<reference evidence="15 16" key="1">
    <citation type="journal article" date="2014" name="Agronomy (Basel)">
        <title>A Draft Genome Sequence for Ensete ventricosum, the Drought-Tolerant Tree Against Hunger.</title>
        <authorList>
            <person name="Harrison J."/>
            <person name="Moore K.A."/>
            <person name="Paszkiewicz K."/>
            <person name="Jones T."/>
            <person name="Grant M."/>
            <person name="Ambacheew D."/>
            <person name="Muzemil S."/>
            <person name="Studholme D.J."/>
        </authorList>
    </citation>
    <scope>NUCLEOTIDE SEQUENCE [LARGE SCALE GENOMIC DNA]</scope>
</reference>
<feature type="compositionally biased region" description="Low complexity" evidence="12">
    <location>
        <begin position="603"/>
        <end position="613"/>
    </location>
</feature>
<proteinExistence type="predicted"/>
<dbReference type="GO" id="GO:0005524">
    <property type="term" value="F:ATP binding"/>
    <property type="evidence" value="ECO:0007669"/>
    <property type="project" value="UniProtKB-KW"/>
</dbReference>
<dbReference type="PANTHER" id="PTHR48006:SF96">
    <property type="entry name" value="PROTEIN KINASE DOMAIN-CONTAINING PROTEIN"/>
    <property type="match status" value="1"/>
</dbReference>
<evidence type="ECO:0000256" key="3">
    <source>
        <dbReference type="ARBA" id="ARBA00022679"/>
    </source>
</evidence>
<dbReference type="InterPro" id="IPR001245">
    <property type="entry name" value="Ser-Thr/Tyr_kinase_cat_dom"/>
</dbReference>
<keyword evidence="8" id="KW-1133">Transmembrane helix</keyword>
<dbReference type="AlphaFoldDB" id="A0A427ANB4"/>
<gene>
    <name evidence="15" type="ORF">B296_00018287</name>
</gene>
<accession>A0A427ANB4</accession>
<protein>
    <recommendedName>
        <fullName evidence="1">non-specific serine/threonine protein kinase</fullName>
        <ecNumber evidence="1">2.7.11.1</ecNumber>
    </recommendedName>
</protein>
<dbReference type="Pfam" id="PF07714">
    <property type="entry name" value="PK_Tyr_Ser-Thr"/>
    <property type="match status" value="1"/>
</dbReference>
<dbReference type="InterPro" id="IPR032675">
    <property type="entry name" value="LRR_dom_sf"/>
</dbReference>
<keyword evidence="13" id="KW-0732">Signal</keyword>
<evidence type="ECO:0000256" key="13">
    <source>
        <dbReference type="SAM" id="SignalP"/>
    </source>
</evidence>
<dbReference type="Gene3D" id="3.80.10.10">
    <property type="entry name" value="Ribonuclease Inhibitor"/>
    <property type="match status" value="1"/>
</dbReference>
<comment type="catalytic activity">
    <reaction evidence="10">
        <text>L-threonyl-[protein] + ATP = O-phospho-L-threonyl-[protein] + ADP + H(+)</text>
        <dbReference type="Rhea" id="RHEA:46608"/>
        <dbReference type="Rhea" id="RHEA-COMP:11060"/>
        <dbReference type="Rhea" id="RHEA-COMP:11605"/>
        <dbReference type="ChEBI" id="CHEBI:15378"/>
        <dbReference type="ChEBI" id="CHEBI:30013"/>
        <dbReference type="ChEBI" id="CHEBI:30616"/>
        <dbReference type="ChEBI" id="CHEBI:61977"/>
        <dbReference type="ChEBI" id="CHEBI:456216"/>
        <dbReference type="EC" id="2.7.11.1"/>
    </reaction>
</comment>
<evidence type="ECO:0000256" key="10">
    <source>
        <dbReference type="ARBA" id="ARBA00047899"/>
    </source>
</evidence>
<evidence type="ECO:0000313" key="16">
    <source>
        <dbReference type="Proteomes" id="UP000287651"/>
    </source>
</evidence>
<dbReference type="EMBL" id="AMZH03001862">
    <property type="protein sequence ID" value="RRT77703.1"/>
    <property type="molecule type" value="Genomic_DNA"/>
</dbReference>
<evidence type="ECO:0000256" key="8">
    <source>
        <dbReference type="ARBA" id="ARBA00022989"/>
    </source>
</evidence>
<dbReference type="FunFam" id="1.10.510.10:FF:001023">
    <property type="entry name" value="Os07g0541700 protein"/>
    <property type="match status" value="1"/>
</dbReference>
<dbReference type="InterPro" id="IPR011009">
    <property type="entry name" value="Kinase-like_dom_sf"/>
</dbReference>
<dbReference type="InterPro" id="IPR051824">
    <property type="entry name" value="LRR_Rcpt-Like_S/T_Kinase"/>
</dbReference>
<evidence type="ECO:0000256" key="6">
    <source>
        <dbReference type="ARBA" id="ARBA00022777"/>
    </source>
</evidence>
<keyword evidence="3" id="KW-0808">Transferase</keyword>
<evidence type="ECO:0000256" key="11">
    <source>
        <dbReference type="ARBA" id="ARBA00048679"/>
    </source>
</evidence>
<dbReference type="PROSITE" id="PS00108">
    <property type="entry name" value="PROTEIN_KINASE_ST"/>
    <property type="match status" value="1"/>
</dbReference>
<feature type="region of interest" description="Disordered" evidence="12">
    <location>
        <begin position="600"/>
        <end position="646"/>
    </location>
</feature>
<keyword evidence="7" id="KW-0067">ATP-binding</keyword>
<keyword evidence="2" id="KW-0723">Serine/threonine-protein kinase</keyword>
<evidence type="ECO:0000256" key="12">
    <source>
        <dbReference type="SAM" id="MobiDB-lite"/>
    </source>
</evidence>
<keyword evidence="4" id="KW-0812">Transmembrane</keyword>
<dbReference type="InterPro" id="IPR000719">
    <property type="entry name" value="Prot_kinase_dom"/>
</dbReference>
<keyword evidence="5" id="KW-0547">Nucleotide-binding</keyword>
<evidence type="ECO:0000259" key="14">
    <source>
        <dbReference type="PROSITE" id="PS50011"/>
    </source>
</evidence>
<feature type="signal peptide" evidence="13">
    <location>
        <begin position="1"/>
        <end position="23"/>
    </location>
</feature>
<evidence type="ECO:0000256" key="4">
    <source>
        <dbReference type="ARBA" id="ARBA00022692"/>
    </source>
</evidence>
<dbReference type="Proteomes" id="UP000287651">
    <property type="component" value="Unassembled WGS sequence"/>
</dbReference>
<sequence length="646" mass="71835">MEIGLSALLVILTALLHLGSGDTDPNDGDFLTCCSVCFSAVLRSMLNQWENAPPTWGQSDDPCGTPWEGVSCDSTRVTALRLSTMGIKGTLNGDVGQLTELQSGLVIQRRSQWSTLRKYRKSEKAHHFVSTTLNCILAGRQVSMDSFIQLAESFMFFLSSASWLAVASAAASHRTYCLLQQQQQKPYTTSLATCGSRSCPQDQKLDPRSCSCAHPYQGSMVFRAPYFRDLTNATLFQQLEKSLWTNLSLAPSSVYISDLHFNSDNYLEFNLALFPSNGMYFKRSELHGDPVAKMMAAHHNSRERDGFLSTRSRSAPTISRTLMKSAPEVYRGILSSGQMVAIKRAQKGSMQGALEFKTEIELLSRVHHKNLVDLVGFCFEQGEQMLVYEYIPNGTLRENLIGRGGRQLDWKKRLKIALGSARGLAYLHELANPPIIHRDVKSTNILLDESLNAKVADFGLSKLVSDSQKGHVSTQVKGTLVCFHLCDYFPLFQQTDSQLMVFNVAGFGVVMLELISARQPIEKGKYIVREVRMVINDYDEEWYGLKEIVDPTIRNTGNLKGFRRFVELAMRCVEESAANRPTMNEAVKEIETILQSNGFNTQASSASSSTTDSGNTHGAPRHPYSDHTQRTEESSGAFEYSGGYSA</sequence>
<dbReference type="EC" id="2.7.11.1" evidence="1"/>
<evidence type="ECO:0000256" key="9">
    <source>
        <dbReference type="ARBA" id="ARBA00023136"/>
    </source>
</evidence>
<dbReference type="PANTHER" id="PTHR48006">
    <property type="entry name" value="LEUCINE-RICH REPEAT-CONTAINING PROTEIN DDB_G0281931-RELATED"/>
    <property type="match status" value="1"/>
</dbReference>
<dbReference type="Gene3D" id="3.30.200.20">
    <property type="entry name" value="Phosphorylase Kinase, domain 1"/>
    <property type="match status" value="1"/>
</dbReference>
<dbReference type="InterPro" id="IPR008271">
    <property type="entry name" value="Ser/Thr_kinase_AS"/>
</dbReference>
<dbReference type="Gene3D" id="1.10.510.10">
    <property type="entry name" value="Transferase(Phosphotransferase) domain 1"/>
    <property type="match status" value="1"/>
</dbReference>
<evidence type="ECO:0000313" key="15">
    <source>
        <dbReference type="EMBL" id="RRT77703.1"/>
    </source>
</evidence>
<keyword evidence="6" id="KW-0418">Kinase</keyword>
<dbReference type="GO" id="GO:0004674">
    <property type="term" value="F:protein serine/threonine kinase activity"/>
    <property type="evidence" value="ECO:0007669"/>
    <property type="project" value="UniProtKB-KW"/>
</dbReference>
<dbReference type="SMART" id="SM00220">
    <property type="entry name" value="S_TKc"/>
    <property type="match status" value="1"/>
</dbReference>
<comment type="catalytic activity">
    <reaction evidence="11">
        <text>L-seryl-[protein] + ATP = O-phospho-L-seryl-[protein] + ADP + H(+)</text>
        <dbReference type="Rhea" id="RHEA:17989"/>
        <dbReference type="Rhea" id="RHEA-COMP:9863"/>
        <dbReference type="Rhea" id="RHEA-COMP:11604"/>
        <dbReference type="ChEBI" id="CHEBI:15378"/>
        <dbReference type="ChEBI" id="CHEBI:29999"/>
        <dbReference type="ChEBI" id="CHEBI:30616"/>
        <dbReference type="ChEBI" id="CHEBI:83421"/>
        <dbReference type="ChEBI" id="CHEBI:456216"/>
        <dbReference type="EC" id="2.7.11.1"/>
    </reaction>
</comment>
<evidence type="ECO:0000256" key="7">
    <source>
        <dbReference type="ARBA" id="ARBA00022840"/>
    </source>
</evidence>
<evidence type="ECO:0000256" key="2">
    <source>
        <dbReference type="ARBA" id="ARBA00022527"/>
    </source>
</evidence>
<comment type="caution">
    <text evidence="15">The sequence shown here is derived from an EMBL/GenBank/DDBJ whole genome shotgun (WGS) entry which is preliminary data.</text>
</comment>
<dbReference type="PROSITE" id="PS50011">
    <property type="entry name" value="PROTEIN_KINASE_DOM"/>
    <property type="match status" value="1"/>
</dbReference>
<feature type="compositionally biased region" description="Basic and acidic residues" evidence="12">
    <location>
        <begin position="623"/>
        <end position="633"/>
    </location>
</feature>